<accession>A0ABQ6GY69</accession>
<proteinExistence type="predicted"/>
<dbReference type="EMBL" id="BSSU01000002">
    <property type="protein sequence ID" value="GLX80891.1"/>
    <property type="molecule type" value="Genomic_DNA"/>
</dbReference>
<sequence length="154" mass="17408">MTKTGLAVLALLLWGITMNEKQTRGIRNNNPLNIRKGENWLGLVGDDGAFAQFETPEHGIRAGARILRTYRNKYGLNSVHAIINRFAPPSENNTTSYIDHAAAFVGVGRYEPLLESDYPRLIEVMIKHENGVQPYTEKQILNGFNWGFYDEQIS</sequence>
<name>A0ABQ6GY69_9GAMM</name>
<keyword evidence="2" id="KW-1185">Reference proteome</keyword>
<reference evidence="1 2" key="1">
    <citation type="submission" date="2023-03" db="EMBL/GenBank/DDBJ databases">
        <title>Draft genome sequence of Thalassotalea eurytherma JCM 18482T.</title>
        <authorList>
            <person name="Sawabe T."/>
        </authorList>
    </citation>
    <scope>NUCLEOTIDE SEQUENCE [LARGE SCALE GENOMIC DNA]</scope>
    <source>
        <strain evidence="1 2">JCM 18482</strain>
    </source>
</reference>
<gene>
    <name evidence="1" type="ORF">theurythT_03430</name>
</gene>
<evidence type="ECO:0000313" key="1">
    <source>
        <dbReference type="EMBL" id="GLX80891.1"/>
    </source>
</evidence>
<protein>
    <recommendedName>
        <fullName evidence="3">Virion protein</fullName>
    </recommendedName>
</protein>
<evidence type="ECO:0000313" key="2">
    <source>
        <dbReference type="Proteomes" id="UP001157133"/>
    </source>
</evidence>
<comment type="caution">
    <text evidence="1">The sequence shown here is derived from an EMBL/GenBank/DDBJ whole genome shotgun (WGS) entry which is preliminary data.</text>
</comment>
<evidence type="ECO:0008006" key="3">
    <source>
        <dbReference type="Google" id="ProtNLM"/>
    </source>
</evidence>
<organism evidence="1 2">
    <name type="scientific">Thalassotalea eurytherma</name>
    <dbReference type="NCBI Taxonomy" id="1144278"/>
    <lineage>
        <taxon>Bacteria</taxon>
        <taxon>Pseudomonadati</taxon>
        <taxon>Pseudomonadota</taxon>
        <taxon>Gammaproteobacteria</taxon>
        <taxon>Alteromonadales</taxon>
        <taxon>Colwelliaceae</taxon>
        <taxon>Thalassotalea</taxon>
    </lineage>
</organism>
<dbReference type="RefSeq" id="WP_284206213.1">
    <property type="nucleotide sequence ID" value="NZ_BSSU01000002.1"/>
</dbReference>
<dbReference type="Proteomes" id="UP001157133">
    <property type="component" value="Unassembled WGS sequence"/>
</dbReference>